<reference evidence="5 6" key="1">
    <citation type="submission" date="2019-11" db="EMBL/GenBank/DDBJ databases">
        <authorList>
            <person name="Li X.-J."/>
            <person name="Feng X.-M."/>
        </authorList>
    </citation>
    <scope>NUCLEOTIDE SEQUENCE [LARGE SCALE GENOMIC DNA]</scope>
    <source>
        <strain evidence="5 6">XMNu-373</strain>
    </source>
</reference>
<dbReference type="InterPro" id="IPR013783">
    <property type="entry name" value="Ig-like_fold"/>
</dbReference>
<dbReference type="AlphaFoldDB" id="A0A7K3M055"/>
<dbReference type="Gene3D" id="2.60.40.1190">
    <property type="match status" value="1"/>
</dbReference>
<dbReference type="GO" id="GO:0004553">
    <property type="term" value="F:hydrolase activity, hydrolyzing O-glycosyl compounds"/>
    <property type="evidence" value="ECO:0007669"/>
    <property type="project" value="InterPro"/>
</dbReference>
<gene>
    <name evidence="5" type="ORF">F7O44_06270</name>
</gene>
<dbReference type="Proteomes" id="UP000460435">
    <property type="component" value="Unassembled WGS sequence"/>
</dbReference>
<dbReference type="GO" id="GO:0030246">
    <property type="term" value="F:carbohydrate binding"/>
    <property type="evidence" value="ECO:0007669"/>
    <property type="project" value="InterPro"/>
</dbReference>
<evidence type="ECO:0000259" key="4">
    <source>
        <dbReference type="Pfam" id="PF10633"/>
    </source>
</evidence>
<dbReference type="SUPFAM" id="SSF49344">
    <property type="entry name" value="CBD9-like"/>
    <property type="match status" value="1"/>
</dbReference>
<dbReference type="Pfam" id="PF02585">
    <property type="entry name" value="PIG-L"/>
    <property type="match status" value="1"/>
</dbReference>
<dbReference type="Pfam" id="PF10633">
    <property type="entry name" value="NPCBM_assoc"/>
    <property type="match status" value="1"/>
</dbReference>
<dbReference type="RefSeq" id="WP_162449398.1">
    <property type="nucleotide sequence ID" value="NZ_WLZY01000002.1"/>
</dbReference>
<name>A0A7K3M055_9ACTN</name>
<dbReference type="InterPro" id="IPR018905">
    <property type="entry name" value="A-galactase_NEW3"/>
</dbReference>
<protein>
    <submittedName>
        <fullName evidence="5">GlcNAc-PI de-N-acetylase</fullName>
    </submittedName>
</protein>
<dbReference type="Pfam" id="PF06452">
    <property type="entry name" value="CBM9_1"/>
    <property type="match status" value="2"/>
</dbReference>
<dbReference type="EMBL" id="WLZY01000002">
    <property type="protein sequence ID" value="NDL56673.1"/>
    <property type="molecule type" value="Genomic_DNA"/>
</dbReference>
<proteinExistence type="predicted"/>
<keyword evidence="6" id="KW-1185">Reference proteome</keyword>
<dbReference type="InterPro" id="IPR003737">
    <property type="entry name" value="GlcNAc_PI_deacetylase-related"/>
</dbReference>
<dbReference type="Gene3D" id="2.60.40.10">
    <property type="entry name" value="Immunoglobulins"/>
    <property type="match status" value="2"/>
</dbReference>
<dbReference type="InterPro" id="IPR024078">
    <property type="entry name" value="LmbE-like_dom_sf"/>
</dbReference>
<dbReference type="PANTHER" id="PTHR12993:SF11">
    <property type="entry name" value="N-ACETYLGLUCOSAMINYL-PHOSPHATIDYLINOSITOL DE-N-ACETYLASE"/>
    <property type="match status" value="1"/>
</dbReference>
<feature type="domain" description="Alpha-galactosidase NEW3" evidence="4">
    <location>
        <begin position="359"/>
        <end position="411"/>
    </location>
</feature>
<evidence type="ECO:0000256" key="1">
    <source>
        <dbReference type="ARBA" id="ARBA00022833"/>
    </source>
</evidence>
<evidence type="ECO:0000313" key="5">
    <source>
        <dbReference type="EMBL" id="NDL56673.1"/>
    </source>
</evidence>
<dbReference type="GO" id="GO:0016811">
    <property type="term" value="F:hydrolase activity, acting on carbon-nitrogen (but not peptide) bonds, in linear amides"/>
    <property type="evidence" value="ECO:0007669"/>
    <property type="project" value="TreeGrafter"/>
</dbReference>
<dbReference type="GO" id="GO:0016052">
    <property type="term" value="P:carbohydrate catabolic process"/>
    <property type="evidence" value="ECO:0007669"/>
    <property type="project" value="InterPro"/>
</dbReference>
<evidence type="ECO:0000259" key="3">
    <source>
        <dbReference type="Pfam" id="PF06452"/>
    </source>
</evidence>
<sequence>MRLPLRLATVPLAALLVSSLSLASAGSSPSAAATAQGKAGGTGKMVDLDVLFVGAHPDDEAGALGTFGQWNEYDDLSAGVITITRGEGGGNAVGLEEGPDLGLIREAEERRAVAFAGIKHIYNLDKIDPFYTLSAPLHREAWDGDDPEETLSRVVRVVRATRPDVIVTMNPSPTPGNHGGHQEAARLAVEAYYAAADPDAFPEQLSDEGLEPWSAGRILRHGATGSAPGTGEMCETTSYNPADPSERVFGTWQGRMSEAAGETWALLQRRAQWEYVTQGWDRWPPPSDNPDELPCTWFTLIDSRTPYPEPTTGGTAAVEGAALPIEGGLPLGTELGIEADQFTQLPGVAFEATVRVQAADRPLNRPELDITVPEGWTVEQLDTLPRVITPGREATVSVTVTPADDAPAGERFNLAATLTTRDGASGTNETAVETVNEVSARVTPREEIADFNDWTHDQNLPNLETLIRQTASVGTGRTEEVTVDVTNDGEESVSGTVTLDLADGFQAEPAEQPFTDLPGGESTTVAFEITNVDESLPTSSNAPGGGYPFQVVTSYDSVTDVQEAVLELVPTTTVPKLDTAPDVNGVADDDEYPGEELDVSTHWEGVQVGPEDISATAKVSFTDEALYVFVDVTDDVLGSVLPPEDCKRHWRTDSVEITIDPRGTSENSATTFKTGIFPITDDPENGNPPCFQRDADNHQGPGEETAPGMEVASVVRGPQALTGREGCGSCGCAACTGAAALADAEFDEYTGYTVEAKIPFDVLPDTVDPERMGFNVLVYDSDTQDNTGQTRIGWSTFGGVQANPYGWGLATLPGLAASEPDPVEPILPSDVAQSIESPQSIAQSAEDGVPLGGAPGLDPKTMQVRSATVADDAVSVGLRTRTSGQANVFVWDGESVVGSVTGADVRRGQATLDVPIDHDGDGELEVLVAFITDDGTLAGARSVG</sequence>
<comment type="caution">
    <text evidence="5">The sequence shown here is derived from an EMBL/GenBank/DDBJ whole genome shotgun (WGS) entry which is preliminary data.</text>
</comment>
<evidence type="ECO:0000256" key="2">
    <source>
        <dbReference type="SAM" id="SignalP"/>
    </source>
</evidence>
<feature type="chain" id="PRO_5039232630" evidence="2">
    <location>
        <begin position="24"/>
        <end position="944"/>
    </location>
</feature>
<feature type="domain" description="Carbohydrate-binding" evidence="3">
    <location>
        <begin position="584"/>
        <end position="667"/>
    </location>
</feature>
<evidence type="ECO:0000313" key="6">
    <source>
        <dbReference type="Proteomes" id="UP000460435"/>
    </source>
</evidence>
<feature type="domain" description="Carbohydrate-binding" evidence="3">
    <location>
        <begin position="746"/>
        <end position="813"/>
    </location>
</feature>
<dbReference type="InterPro" id="IPR010502">
    <property type="entry name" value="Carb-bd_dom_fam9"/>
</dbReference>
<organism evidence="5 6">
    <name type="scientific">Phytoactinopolyspora mesophila</name>
    <dbReference type="NCBI Taxonomy" id="2650750"/>
    <lineage>
        <taxon>Bacteria</taxon>
        <taxon>Bacillati</taxon>
        <taxon>Actinomycetota</taxon>
        <taxon>Actinomycetes</taxon>
        <taxon>Jiangellales</taxon>
        <taxon>Jiangellaceae</taxon>
        <taxon>Phytoactinopolyspora</taxon>
    </lineage>
</organism>
<dbReference type="Gene3D" id="3.40.50.10320">
    <property type="entry name" value="LmbE-like"/>
    <property type="match status" value="1"/>
</dbReference>
<keyword evidence="2" id="KW-0732">Signal</keyword>
<accession>A0A7K3M055</accession>
<keyword evidence="1" id="KW-0862">Zinc</keyword>
<dbReference type="CDD" id="cd09619">
    <property type="entry name" value="CBM9_like_4"/>
    <property type="match status" value="1"/>
</dbReference>
<dbReference type="GO" id="GO:0016137">
    <property type="term" value="P:glycoside metabolic process"/>
    <property type="evidence" value="ECO:0007669"/>
    <property type="project" value="UniProtKB-ARBA"/>
</dbReference>
<feature type="signal peptide" evidence="2">
    <location>
        <begin position="1"/>
        <end position="23"/>
    </location>
</feature>
<dbReference type="PANTHER" id="PTHR12993">
    <property type="entry name" value="N-ACETYLGLUCOSAMINYL-PHOSPHATIDYLINOSITOL DE-N-ACETYLASE-RELATED"/>
    <property type="match status" value="1"/>
</dbReference>
<dbReference type="SUPFAM" id="SSF102588">
    <property type="entry name" value="LmbE-like"/>
    <property type="match status" value="1"/>
</dbReference>